<gene>
    <name evidence="1" type="ORF">L873DRAFT_1816926</name>
</gene>
<evidence type="ECO:0000313" key="1">
    <source>
        <dbReference type="EMBL" id="RPA92926.1"/>
    </source>
</evidence>
<proteinExistence type="predicted"/>
<feature type="non-terminal residue" evidence="1">
    <location>
        <position position="56"/>
    </location>
</feature>
<keyword evidence="2" id="KW-1185">Reference proteome</keyword>
<dbReference type="AlphaFoldDB" id="A0A3N4J464"/>
<reference evidence="1 2" key="1">
    <citation type="journal article" date="2018" name="Nat. Ecol. Evol.">
        <title>Pezizomycetes genomes reveal the molecular basis of ectomycorrhizal truffle lifestyle.</title>
        <authorList>
            <person name="Murat C."/>
            <person name="Payen T."/>
            <person name="Noel B."/>
            <person name="Kuo A."/>
            <person name="Morin E."/>
            <person name="Chen J."/>
            <person name="Kohler A."/>
            <person name="Krizsan K."/>
            <person name="Balestrini R."/>
            <person name="Da Silva C."/>
            <person name="Montanini B."/>
            <person name="Hainaut M."/>
            <person name="Levati E."/>
            <person name="Barry K.W."/>
            <person name="Belfiori B."/>
            <person name="Cichocki N."/>
            <person name="Clum A."/>
            <person name="Dockter R.B."/>
            <person name="Fauchery L."/>
            <person name="Guy J."/>
            <person name="Iotti M."/>
            <person name="Le Tacon F."/>
            <person name="Lindquist E.A."/>
            <person name="Lipzen A."/>
            <person name="Malagnac F."/>
            <person name="Mello A."/>
            <person name="Molinier V."/>
            <person name="Miyauchi S."/>
            <person name="Poulain J."/>
            <person name="Riccioni C."/>
            <person name="Rubini A."/>
            <person name="Sitrit Y."/>
            <person name="Splivallo R."/>
            <person name="Traeger S."/>
            <person name="Wang M."/>
            <person name="Zifcakova L."/>
            <person name="Wipf D."/>
            <person name="Zambonelli A."/>
            <person name="Paolocci F."/>
            <person name="Nowrousian M."/>
            <person name="Ottonello S."/>
            <person name="Baldrian P."/>
            <person name="Spatafora J.W."/>
            <person name="Henrissat B."/>
            <person name="Nagy L.G."/>
            <person name="Aury J.M."/>
            <person name="Wincker P."/>
            <person name="Grigoriev I.V."/>
            <person name="Bonfante P."/>
            <person name="Martin F.M."/>
        </authorList>
    </citation>
    <scope>NUCLEOTIDE SEQUENCE [LARGE SCALE GENOMIC DNA]</scope>
    <source>
        <strain evidence="1 2">120613-1</strain>
    </source>
</reference>
<organism evidence="1 2">
    <name type="scientific">Choiromyces venosus 120613-1</name>
    <dbReference type="NCBI Taxonomy" id="1336337"/>
    <lineage>
        <taxon>Eukaryota</taxon>
        <taxon>Fungi</taxon>
        <taxon>Dikarya</taxon>
        <taxon>Ascomycota</taxon>
        <taxon>Pezizomycotina</taxon>
        <taxon>Pezizomycetes</taxon>
        <taxon>Pezizales</taxon>
        <taxon>Tuberaceae</taxon>
        <taxon>Choiromyces</taxon>
    </lineage>
</organism>
<dbReference type="EMBL" id="ML120463">
    <property type="protein sequence ID" value="RPA92926.1"/>
    <property type="molecule type" value="Genomic_DNA"/>
</dbReference>
<sequence length="56" mass="6399">MVWETKRRITRPHFPLVSTHRVTLAITSHFQHPPSLAVTCSIPNNMNSMGHAMLTF</sequence>
<name>A0A3N4J464_9PEZI</name>
<evidence type="ECO:0000313" key="2">
    <source>
        <dbReference type="Proteomes" id="UP000276215"/>
    </source>
</evidence>
<protein>
    <submittedName>
        <fullName evidence="1">Uncharacterized protein</fullName>
    </submittedName>
</protein>
<accession>A0A3N4J464</accession>
<dbReference type="Proteomes" id="UP000276215">
    <property type="component" value="Unassembled WGS sequence"/>
</dbReference>